<proteinExistence type="predicted"/>
<comment type="caution">
    <text evidence="1">The sequence shown here is derived from an EMBL/GenBank/DDBJ whole genome shotgun (WGS) entry which is preliminary data.</text>
</comment>
<gene>
    <name evidence="1" type="ORF">RE431_08895</name>
</gene>
<sequence length="222" mass="25732">MFKQTVFLTLMCLFSVICTSQENKFDDQGRRNGPWKVNFEGTDKPKFEGTFQHGKETGIFKFYKKGFYDHPTAIMDFNKENDSVHVTYFTQQGKSISEGMMLDKKREGEWLYYHQKSDSIMMTEMYKNDKLNGLQETFYKNGELAEKTHYVNGLKDGASCIYAGNGQVTKELNYKNGELSGKAVYYNADGTKIREGFYTNGKKSGHWKFFSEGKLESEEDYE</sequence>
<reference evidence="2" key="1">
    <citation type="submission" date="2023-07" db="EMBL/GenBank/DDBJ databases">
        <title>Christiangramia sp. SM2212., a novel bacterium of the family Flavobacteriaceae isolated from the sea sediment.</title>
        <authorList>
            <person name="Wang J."/>
            <person name="Zhang X."/>
        </authorList>
    </citation>
    <scope>NUCLEOTIDE SEQUENCE [LARGE SCALE GENOMIC DNA]</scope>
    <source>
        <strain evidence="2">SM2212</strain>
    </source>
</reference>
<dbReference type="EMBL" id="JAVJIU010000003">
    <property type="protein sequence ID" value="MDR5590757.1"/>
    <property type="molecule type" value="Genomic_DNA"/>
</dbReference>
<name>A0ABU1EQT6_9FLAO</name>
<keyword evidence="2" id="KW-1185">Reference proteome</keyword>
<dbReference type="Proteomes" id="UP001257234">
    <property type="component" value="Unassembled WGS sequence"/>
</dbReference>
<dbReference type="RefSeq" id="WP_309561633.1">
    <property type="nucleotide sequence ID" value="NZ_JAVJIU010000003.1"/>
</dbReference>
<dbReference type="SUPFAM" id="SSF82185">
    <property type="entry name" value="Histone H3 K4-specific methyltransferase SET7/9 N-terminal domain"/>
    <property type="match status" value="2"/>
</dbReference>
<accession>A0ABU1EQT6</accession>
<dbReference type="Gene3D" id="2.20.110.10">
    <property type="entry name" value="Histone H3 K4-specific methyltransferase SET7/9 N-terminal domain"/>
    <property type="match status" value="2"/>
</dbReference>
<dbReference type="PANTHER" id="PTHR33706:SF1">
    <property type="entry name" value="TPR REPEAT PROTEIN"/>
    <property type="match status" value="1"/>
</dbReference>
<evidence type="ECO:0000313" key="2">
    <source>
        <dbReference type="Proteomes" id="UP001257234"/>
    </source>
</evidence>
<protein>
    <submittedName>
        <fullName evidence="1">Aspartic peptidase</fullName>
    </submittedName>
</protein>
<dbReference type="Pfam" id="PF07661">
    <property type="entry name" value="MORN_2"/>
    <property type="match status" value="2"/>
</dbReference>
<organism evidence="1 2">
    <name type="scientific">Christiangramia sediminicola</name>
    <dbReference type="NCBI Taxonomy" id="3073267"/>
    <lineage>
        <taxon>Bacteria</taxon>
        <taxon>Pseudomonadati</taxon>
        <taxon>Bacteroidota</taxon>
        <taxon>Flavobacteriia</taxon>
        <taxon>Flavobacteriales</taxon>
        <taxon>Flavobacteriaceae</taxon>
        <taxon>Christiangramia</taxon>
    </lineage>
</organism>
<dbReference type="PANTHER" id="PTHR33706">
    <property type="entry name" value="MORN VARIANT REPEAT PROTEIN"/>
    <property type="match status" value="1"/>
</dbReference>
<evidence type="ECO:0000313" key="1">
    <source>
        <dbReference type="EMBL" id="MDR5590757.1"/>
    </source>
</evidence>
<dbReference type="InterPro" id="IPR011652">
    <property type="entry name" value="MORN_2"/>
</dbReference>